<reference evidence="2" key="1">
    <citation type="submission" date="2020-11" db="EMBL/GenBank/DDBJ databases">
        <title>Whole-genome analyses of Nonomuraea sp. K274.</title>
        <authorList>
            <person name="Veyisoglu A."/>
        </authorList>
    </citation>
    <scope>NUCLEOTIDE SEQUENCE</scope>
    <source>
        <strain evidence="2">K274</strain>
    </source>
</reference>
<name>A0A931A4B2_9ACTN</name>
<dbReference type="AlphaFoldDB" id="A0A931A4B2"/>
<protein>
    <submittedName>
        <fullName evidence="2">Uncharacterized protein</fullName>
    </submittedName>
</protein>
<evidence type="ECO:0000313" key="3">
    <source>
        <dbReference type="Proteomes" id="UP000605361"/>
    </source>
</evidence>
<feature type="compositionally biased region" description="Polar residues" evidence="1">
    <location>
        <begin position="129"/>
        <end position="138"/>
    </location>
</feature>
<gene>
    <name evidence="2" type="ORF">ITP53_09685</name>
</gene>
<evidence type="ECO:0000256" key="1">
    <source>
        <dbReference type="SAM" id="MobiDB-lite"/>
    </source>
</evidence>
<comment type="caution">
    <text evidence="2">The sequence shown here is derived from an EMBL/GenBank/DDBJ whole genome shotgun (WGS) entry which is preliminary data.</text>
</comment>
<sequence>MLAASADEQVAWIDRHQWQTDEFALDFDWAKGWVPWSVEERSPGLLPRALHDLLQRIDDRLSLMSGHAHAEKWTPEGLATDPGWAEVRHLSSQALTEIAALRLIAIPSPADLQTRPRSSSRSRPPALMAQQQRGHPLT</sequence>
<evidence type="ECO:0000313" key="2">
    <source>
        <dbReference type="EMBL" id="MBF8186011.1"/>
    </source>
</evidence>
<dbReference type="RefSeq" id="WP_195894990.1">
    <property type="nucleotide sequence ID" value="NZ_JADOGI010000021.1"/>
</dbReference>
<dbReference type="Proteomes" id="UP000605361">
    <property type="component" value="Unassembled WGS sequence"/>
</dbReference>
<keyword evidence="3" id="KW-1185">Reference proteome</keyword>
<accession>A0A931A4B2</accession>
<dbReference type="EMBL" id="JADOGI010000021">
    <property type="protein sequence ID" value="MBF8186011.1"/>
    <property type="molecule type" value="Genomic_DNA"/>
</dbReference>
<proteinExistence type="predicted"/>
<feature type="compositionally biased region" description="Low complexity" evidence="1">
    <location>
        <begin position="115"/>
        <end position="125"/>
    </location>
</feature>
<feature type="region of interest" description="Disordered" evidence="1">
    <location>
        <begin position="110"/>
        <end position="138"/>
    </location>
</feature>
<organism evidence="2 3">
    <name type="scientific">Nonomuraea cypriaca</name>
    <dbReference type="NCBI Taxonomy" id="1187855"/>
    <lineage>
        <taxon>Bacteria</taxon>
        <taxon>Bacillati</taxon>
        <taxon>Actinomycetota</taxon>
        <taxon>Actinomycetes</taxon>
        <taxon>Streptosporangiales</taxon>
        <taxon>Streptosporangiaceae</taxon>
        <taxon>Nonomuraea</taxon>
    </lineage>
</organism>